<accession>A0A445MWK9</accession>
<comment type="catalytic activity">
    <reaction evidence="6">
        <text>a 2'-deoxyadenosine in DNA + S-adenosyl-L-methionine = an N(6)-methyl-2'-deoxyadenosine in DNA + S-adenosyl-L-homocysteine + H(+)</text>
        <dbReference type="Rhea" id="RHEA:15197"/>
        <dbReference type="Rhea" id="RHEA-COMP:12418"/>
        <dbReference type="Rhea" id="RHEA-COMP:12419"/>
        <dbReference type="ChEBI" id="CHEBI:15378"/>
        <dbReference type="ChEBI" id="CHEBI:57856"/>
        <dbReference type="ChEBI" id="CHEBI:59789"/>
        <dbReference type="ChEBI" id="CHEBI:90615"/>
        <dbReference type="ChEBI" id="CHEBI:90616"/>
        <dbReference type="EC" id="2.1.1.72"/>
    </reaction>
</comment>
<dbReference type="GO" id="GO:0043565">
    <property type="term" value="F:sequence-specific DNA binding"/>
    <property type="evidence" value="ECO:0007669"/>
    <property type="project" value="TreeGrafter"/>
</dbReference>
<evidence type="ECO:0000256" key="1">
    <source>
        <dbReference type="ARBA" id="ARBA00006594"/>
    </source>
</evidence>
<dbReference type="GO" id="GO:0032259">
    <property type="term" value="P:methylation"/>
    <property type="evidence" value="ECO:0007669"/>
    <property type="project" value="UniProtKB-KW"/>
</dbReference>
<dbReference type="PANTHER" id="PTHR30481:SF4">
    <property type="entry name" value="SITE-SPECIFIC DNA-METHYLTRANSFERASE (ADENINE-SPECIFIC)"/>
    <property type="match status" value="1"/>
</dbReference>
<dbReference type="Pfam" id="PF02086">
    <property type="entry name" value="MethyltransfD12"/>
    <property type="match status" value="1"/>
</dbReference>
<dbReference type="Gene3D" id="3.40.50.150">
    <property type="entry name" value="Vaccinia Virus protein VP39"/>
    <property type="match status" value="1"/>
</dbReference>
<protein>
    <recommendedName>
        <fullName evidence="2">site-specific DNA-methyltransferase (adenine-specific)</fullName>
        <ecNumber evidence="2">2.1.1.72</ecNumber>
    </recommendedName>
</protein>
<evidence type="ECO:0000256" key="4">
    <source>
        <dbReference type="ARBA" id="ARBA00022679"/>
    </source>
</evidence>
<dbReference type="EMBL" id="OJIN01000114">
    <property type="protein sequence ID" value="SPD73845.1"/>
    <property type="molecule type" value="Genomic_DNA"/>
</dbReference>
<evidence type="ECO:0000313" key="7">
    <source>
        <dbReference type="EMBL" id="SPD73845.1"/>
    </source>
</evidence>
<proteinExistence type="inferred from homology"/>
<dbReference type="GO" id="GO:0006298">
    <property type="term" value="P:mismatch repair"/>
    <property type="evidence" value="ECO:0007669"/>
    <property type="project" value="TreeGrafter"/>
</dbReference>
<dbReference type="PANTHER" id="PTHR30481">
    <property type="entry name" value="DNA ADENINE METHYLASE"/>
    <property type="match status" value="1"/>
</dbReference>
<dbReference type="InterPro" id="IPR012327">
    <property type="entry name" value="MeTrfase_D12"/>
</dbReference>
<dbReference type="AlphaFoldDB" id="A0A445MWK9"/>
<evidence type="ECO:0000256" key="6">
    <source>
        <dbReference type="ARBA" id="ARBA00047942"/>
    </source>
</evidence>
<dbReference type="Gene3D" id="1.10.1020.10">
    <property type="entry name" value="Adenine-specific Methyltransferase, Domain 2"/>
    <property type="match status" value="1"/>
</dbReference>
<dbReference type="GO" id="GO:1904047">
    <property type="term" value="F:S-adenosyl-L-methionine binding"/>
    <property type="evidence" value="ECO:0007669"/>
    <property type="project" value="TreeGrafter"/>
</dbReference>
<dbReference type="InterPro" id="IPR029063">
    <property type="entry name" value="SAM-dependent_MTases_sf"/>
</dbReference>
<keyword evidence="3 7" id="KW-0489">Methyltransferase</keyword>
<comment type="similarity">
    <text evidence="1">Belongs to the N(4)/N(6)-methyltransferase family.</text>
</comment>
<name>A0A445MWK9_9BACT</name>
<gene>
    <name evidence="7" type="ORF">PITCH_A2000014</name>
</gene>
<organism evidence="7">
    <name type="scientific">uncultured Desulfobacterium sp</name>
    <dbReference type="NCBI Taxonomy" id="201089"/>
    <lineage>
        <taxon>Bacteria</taxon>
        <taxon>Pseudomonadati</taxon>
        <taxon>Thermodesulfobacteriota</taxon>
        <taxon>Desulfobacteria</taxon>
        <taxon>Desulfobacterales</taxon>
        <taxon>Desulfobacteriaceae</taxon>
        <taxon>Desulfobacterium</taxon>
        <taxon>environmental samples</taxon>
    </lineage>
</organism>
<keyword evidence="5" id="KW-0949">S-adenosyl-L-methionine</keyword>
<keyword evidence="4 7" id="KW-0808">Transferase</keyword>
<dbReference type="InterPro" id="IPR023095">
    <property type="entry name" value="Ade_MeTrfase_dom_2"/>
</dbReference>
<reference evidence="7" key="1">
    <citation type="submission" date="2018-01" db="EMBL/GenBank/DDBJ databases">
        <authorList>
            <person name="Regsiter A."/>
            <person name="William W."/>
        </authorList>
    </citation>
    <scope>NUCLEOTIDE SEQUENCE</scope>
    <source>
        <strain evidence="7">TRIP AH-1</strain>
    </source>
</reference>
<dbReference type="EC" id="2.1.1.72" evidence="2"/>
<evidence type="ECO:0000256" key="2">
    <source>
        <dbReference type="ARBA" id="ARBA00011900"/>
    </source>
</evidence>
<dbReference type="PRINTS" id="PR00505">
    <property type="entry name" value="D12N6MTFRASE"/>
</dbReference>
<sequence>MRQHRIIQSPGLPLPTRGQRGSIRSGLTYQGGPINSPLAYIGGKSKLSDTIIKMMPEHQAYCEVFAGAAWVFFRKEPSKYETINDLDNDLVAFYRVLQYHLEEFLKQFKWLLSSREWFEDWKRQQQASGLTDIQRAARYYYLQRHSFAGRVKARTFGTGPLRRPRVNLLRLEEELSEVHIRLSRVTIENLPWHEFIVRYDRPQTFFCRIAHLCGCPQYVVVGLLFF</sequence>
<dbReference type="GO" id="GO:0009307">
    <property type="term" value="P:DNA restriction-modification system"/>
    <property type="evidence" value="ECO:0007669"/>
    <property type="project" value="InterPro"/>
</dbReference>
<evidence type="ECO:0000256" key="5">
    <source>
        <dbReference type="ARBA" id="ARBA00022691"/>
    </source>
</evidence>
<dbReference type="GO" id="GO:0009007">
    <property type="term" value="F:site-specific DNA-methyltransferase (adenine-specific) activity"/>
    <property type="evidence" value="ECO:0007669"/>
    <property type="project" value="UniProtKB-EC"/>
</dbReference>
<evidence type="ECO:0000256" key="3">
    <source>
        <dbReference type="ARBA" id="ARBA00022603"/>
    </source>
</evidence>
<dbReference type="SUPFAM" id="SSF53335">
    <property type="entry name" value="S-adenosyl-L-methionine-dependent methyltransferases"/>
    <property type="match status" value="1"/>
</dbReference>